<evidence type="ECO:0000259" key="2">
    <source>
        <dbReference type="Pfam" id="PF13185"/>
    </source>
</evidence>
<comment type="caution">
    <text evidence="3">The sequence shown here is derived from an EMBL/GenBank/DDBJ whole genome shotgun (WGS) entry which is preliminary data.</text>
</comment>
<dbReference type="Gene3D" id="3.30.450.40">
    <property type="match status" value="1"/>
</dbReference>
<dbReference type="InterPro" id="IPR051330">
    <property type="entry name" value="Phosphatase_reg/MetRdx"/>
</dbReference>
<comment type="similarity">
    <text evidence="1">Belongs to the free Met sulfoxide reductase family.</text>
</comment>
<dbReference type="OrthoDB" id="15735at2759"/>
<evidence type="ECO:0000313" key="4">
    <source>
        <dbReference type="Proteomes" id="UP000307173"/>
    </source>
</evidence>
<name>A0A4V4NFQ9_9ASCO</name>
<dbReference type="EMBL" id="SELW01000384">
    <property type="protein sequence ID" value="TID28607.1"/>
    <property type="molecule type" value="Genomic_DNA"/>
</dbReference>
<dbReference type="GO" id="GO:0033745">
    <property type="term" value="F:L-methionine-(R)-S-oxide reductase activity"/>
    <property type="evidence" value="ECO:0007669"/>
    <property type="project" value="TreeGrafter"/>
</dbReference>
<feature type="domain" description="GAF" evidence="2">
    <location>
        <begin position="73"/>
        <end position="167"/>
    </location>
</feature>
<reference evidence="3 4" key="1">
    <citation type="journal article" date="2019" name="Front. Genet.">
        <title>Whole-Genome Sequencing of the Opportunistic Yeast Pathogen Candida inconspicua Uncovers Its Hybrid Origin.</title>
        <authorList>
            <person name="Mixao V."/>
            <person name="Hansen A.P."/>
            <person name="Saus E."/>
            <person name="Boekhout T."/>
            <person name="Lass-Florl C."/>
            <person name="Gabaldon T."/>
        </authorList>
    </citation>
    <scope>NUCLEOTIDE SEQUENCE [LARGE SCALE GENOMIC DNA]</scope>
    <source>
        <strain evidence="3 4">CBS 180</strain>
    </source>
</reference>
<sequence length="171" mass="18564">MGNHADYSNFDSNINKESALQSLLDSYDALASSQTNWVANLANCSSLLYFCYKDAGVNWAGFYVCDPEIDDCLILGPFMGKVACQSIKIGSGVCGTAATTMKTQLVPNVNEFPGHIACDGDTKSEIVIPIIQNGILRGVMDLDCLNFDGFDETDKKYLEELATKIASTCKF</sequence>
<accession>A0A4V4NFQ9</accession>
<dbReference type="InterPro" id="IPR003018">
    <property type="entry name" value="GAF"/>
</dbReference>
<dbReference type="GO" id="GO:0005829">
    <property type="term" value="C:cytosol"/>
    <property type="evidence" value="ECO:0007669"/>
    <property type="project" value="TreeGrafter"/>
</dbReference>
<dbReference type="AlphaFoldDB" id="A0A4V4NFQ9"/>
<evidence type="ECO:0000256" key="1">
    <source>
        <dbReference type="ARBA" id="ARBA00038454"/>
    </source>
</evidence>
<dbReference type="PANTHER" id="PTHR21021:SF15">
    <property type="entry name" value="FREE METHIONINE-R-SULFOXIDE REDUCTASE"/>
    <property type="match status" value="1"/>
</dbReference>
<proteinExistence type="inferred from homology"/>
<dbReference type="SUPFAM" id="SSF55781">
    <property type="entry name" value="GAF domain-like"/>
    <property type="match status" value="1"/>
</dbReference>
<evidence type="ECO:0000313" key="3">
    <source>
        <dbReference type="EMBL" id="TID28607.1"/>
    </source>
</evidence>
<organism evidence="3 4">
    <name type="scientific">Pichia inconspicua</name>
    <dbReference type="NCBI Taxonomy" id="52247"/>
    <lineage>
        <taxon>Eukaryota</taxon>
        <taxon>Fungi</taxon>
        <taxon>Dikarya</taxon>
        <taxon>Ascomycota</taxon>
        <taxon>Saccharomycotina</taxon>
        <taxon>Pichiomycetes</taxon>
        <taxon>Pichiales</taxon>
        <taxon>Pichiaceae</taxon>
        <taxon>Pichia</taxon>
    </lineage>
</organism>
<keyword evidence="4" id="KW-1185">Reference proteome</keyword>
<dbReference type="InterPro" id="IPR029016">
    <property type="entry name" value="GAF-like_dom_sf"/>
</dbReference>
<dbReference type="Proteomes" id="UP000307173">
    <property type="component" value="Unassembled WGS sequence"/>
</dbReference>
<dbReference type="PANTHER" id="PTHR21021">
    <property type="entry name" value="GAF/PUTATIVE CYTOSKELETAL PROTEIN"/>
    <property type="match status" value="1"/>
</dbReference>
<gene>
    <name evidence="3" type="ORF">CANINC_002363</name>
</gene>
<dbReference type="FunFam" id="3.30.450.40:FF:000008">
    <property type="entry name" value="GAF domain-containing proteins"/>
    <property type="match status" value="1"/>
</dbReference>
<protein>
    <recommendedName>
        <fullName evidence="2">GAF domain-containing protein</fullName>
    </recommendedName>
</protein>
<dbReference type="STRING" id="52247.A0A4V4NFQ9"/>
<dbReference type="Pfam" id="PF13185">
    <property type="entry name" value="GAF_2"/>
    <property type="match status" value="1"/>
</dbReference>